<accession>A0A2K3KH50</accession>
<name>A0A2K3KH50_TRIPR</name>
<feature type="non-terminal residue" evidence="1">
    <location>
        <position position="36"/>
    </location>
</feature>
<reference evidence="1 2" key="2">
    <citation type="journal article" date="2017" name="Front. Plant Sci.">
        <title>Gene Classification and Mining of Molecular Markers Useful in Red Clover (Trifolium pratense) Breeding.</title>
        <authorList>
            <person name="Istvanek J."/>
            <person name="Dluhosova J."/>
            <person name="Dluhos P."/>
            <person name="Patkova L."/>
            <person name="Nedelnik J."/>
            <person name="Repkova J."/>
        </authorList>
    </citation>
    <scope>NUCLEOTIDE SEQUENCE [LARGE SCALE GENOMIC DNA]</scope>
    <source>
        <strain evidence="2">cv. Tatra</strain>
        <tissue evidence="1">Young leaves</tissue>
    </source>
</reference>
<sequence length="36" mass="4099">MIAMNITDTAFLNNYASFLTPLYFKISNELLATLKD</sequence>
<proteinExistence type="predicted"/>
<protein>
    <submittedName>
        <fullName evidence="1">Uncharacterized protein</fullName>
    </submittedName>
</protein>
<dbReference type="Proteomes" id="UP000236291">
    <property type="component" value="Unassembled WGS sequence"/>
</dbReference>
<evidence type="ECO:0000313" key="1">
    <source>
        <dbReference type="EMBL" id="PNX65624.1"/>
    </source>
</evidence>
<comment type="caution">
    <text evidence="1">The sequence shown here is derived from an EMBL/GenBank/DDBJ whole genome shotgun (WGS) entry which is preliminary data.</text>
</comment>
<dbReference type="AlphaFoldDB" id="A0A2K3KH50"/>
<organism evidence="1 2">
    <name type="scientific">Trifolium pratense</name>
    <name type="common">Red clover</name>
    <dbReference type="NCBI Taxonomy" id="57577"/>
    <lineage>
        <taxon>Eukaryota</taxon>
        <taxon>Viridiplantae</taxon>
        <taxon>Streptophyta</taxon>
        <taxon>Embryophyta</taxon>
        <taxon>Tracheophyta</taxon>
        <taxon>Spermatophyta</taxon>
        <taxon>Magnoliopsida</taxon>
        <taxon>eudicotyledons</taxon>
        <taxon>Gunneridae</taxon>
        <taxon>Pentapetalae</taxon>
        <taxon>rosids</taxon>
        <taxon>fabids</taxon>
        <taxon>Fabales</taxon>
        <taxon>Fabaceae</taxon>
        <taxon>Papilionoideae</taxon>
        <taxon>50 kb inversion clade</taxon>
        <taxon>NPAAA clade</taxon>
        <taxon>Hologalegina</taxon>
        <taxon>IRL clade</taxon>
        <taxon>Trifolieae</taxon>
        <taxon>Trifolium</taxon>
    </lineage>
</organism>
<gene>
    <name evidence="1" type="ORF">L195_g054632</name>
</gene>
<dbReference type="EMBL" id="ASHM01096239">
    <property type="protein sequence ID" value="PNX65624.1"/>
    <property type="molecule type" value="Genomic_DNA"/>
</dbReference>
<evidence type="ECO:0000313" key="2">
    <source>
        <dbReference type="Proteomes" id="UP000236291"/>
    </source>
</evidence>
<reference evidence="1 2" key="1">
    <citation type="journal article" date="2014" name="Am. J. Bot.">
        <title>Genome assembly and annotation for red clover (Trifolium pratense; Fabaceae).</title>
        <authorList>
            <person name="Istvanek J."/>
            <person name="Jaros M."/>
            <person name="Krenek A."/>
            <person name="Repkova J."/>
        </authorList>
    </citation>
    <scope>NUCLEOTIDE SEQUENCE [LARGE SCALE GENOMIC DNA]</scope>
    <source>
        <strain evidence="2">cv. Tatra</strain>
        <tissue evidence="1">Young leaves</tissue>
    </source>
</reference>